<comment type="caution">
    <text evidence="3">The sequence shown here is derived from an EMBL/GenBank/DDBJ whole genome shotgun (WGS) entry which is preliminary data.</text>
</comment>
<dbReference type="Proteomes" id="UP000188320">
    <property type="component" value="Unassembled WGS sequence"/>
</dbReference>
<gene>
    <name evidence="3" type="ORF">AX774_g8144</name>
</gene>
<dbReference type="AlphaFoldDB" id="A0A1R1PBX6"/>
<accession>A0A1R1PBX6</accession>
<evidence type="ECO:0000313" key="4">
    <source>
        <dbReference type="Proteomes" id="UP000188320"/>
    </source>
</evidence>
<feature type="region of interest" description="Disordered" evidence="1">
    <location>
        <begin position="92"/>
        <end position="154"/>
    </location>
</feature>
<keyword evidence="2" id="KW-0732">Signal</keyword>
<evidence type="ECO:0000256" key="2">
    <source>
        <dbReference type="SAM" id="SignalP"/>
    </source>
</evidence>
<feature type="chain" id="PRO_5013181420" evidence="2">
    <location>
        <begin position="22"/>
        <end position="166"/>
    </location>
</feature>
<evidence type="ECO:0000256" key="1">
    <source>
        <dbReference type="SAM" id="MobiDB-lite"/>
    </source>
</evidence>
<name>A0A1R1PBX6_ZANCU</name>
<feature type="compositionally biased region" description="Low complexity" evidence="1">
    <location>
        <begin position="93"/>
        <end position="146"/>
    </location>
</feature>
<sequence length="166" mass="17368">MHLSKTLYSLFLVLPSVFVSADNSNNGKNGVFDQQRAGNLEKRANTLDAIDHQLFGMAINMLANIIPTAGSIPIASITAASGLGCDCGTYTQSTTSTRTSTSTTSTSRTTTTPTSRTTTTPTSTSRTTTSTTSRTSSSSSSTSSTTTEEDDLSIIPVMITDFGARS</sequence>
<protein>
    <submittedName>
        <fullName evidence="3">Uncharacterized protein</fullName>
    </submittedName>
</protein>
<evidence type="ECO:0000313" key="3">
    <source>
        <dbReference type="EMBL" id="OMH78460.1"/>
    </source>
</evidence>
<dbReference type="EMBL" id="LSSK01001922">
    <property type="protein sequence ID" value="OMH78460.1"/>
    <property type="molecule type" value="Genomic_DNA"/>
</dbReference>
<organism evidence="3 4">
    <name type="scientific">Zancudomyces culisetae</name>
    <name type="common">Gut fungus</name>
    <name type="synonym">Smittium culisetae</name>
    <dbReference type="NCBI Taxonomy" id="1213189"/>
    <lineage>
        <taxon>Eukaryota</taxon>
        <taxon>Fungi</taxon>
        <taxon>Fungi incertae sedis</taxon>
        <taxon>Zoopagomycota</taxon>
        <taxon>Kickxellomycotina</taxon>
        <taxon>Harpellomycetes</taxon>
        <taxon>Harpellales</taxon>
        <taxon>Legeriomycetaceae</taxon>
        <taxon>Zancudomyces</taxon>
    </lineage>
</organism>
<proteinExistence type="predicted"/>
<feature type="signal peptide" evidence="2">
    <location>
        <begin position="1"/>
        <end position="21"/>
    </location>
</feature>
<keyword evidence="4" id="KW-1185">Reference proteome</keyword>
<reference evidence="4" key="1">
    <citation type="submission" date="2017-01" db="EMBL/GenBank/DDBJ databases">
        <authorList>
            <person name="Wang Y."/>
            <person name="White M."/>
            <person name="Kvist S."/>
            <person name="Moncalvo J.-M."/>
        </authorList>
    </citation>
    <scope>NUCLEOTIDE SEQUENCE [LARGE SCALE GENOMIC DNA]</scope>
    <source>
        <strain evidence="4">COL-18-3</strain>
    </source>
</reference>